<dbReference type="PANTHER" id="PTHR39426:SF1">
    <property type="entry name" value="HOMOLOGY TO DEATH-ON-CURING PROTEIN OF PHAGE P1"/>
    <property type="match status" value="1"/>
</dbReference>
<dbReference type="Gene3D" id="1.20.120.1870">
    <property type="entry name" value="Fic/DOC protein, Fido domain"/>
    <property type="match status" value="1"/>
</dbReference>
<dbReference type="Pfam" id="PF02661">
    <property type="entry name" value="Fic"/>
    <property type="match status" value="1"/>
</dbReference>
<dbReference type="eggNOG" id="COG3654">
    <property type="taxonomic scope" value="Bacteria"/>
</dbReference>
<evidence type="ECO:0000259" key="1">
    <source>
        <dbReference type="PROSITE" id="PS51459"/>
    </source>
</evidence>
<gene>
    <name evidence="2" type="ORF">DSW25_05395</name>
</gene>
<dbReference type="PANTHER" id="PTHR39426">
    <property type="entry name" value="HOMOLOGY TO DEATH-ON-CURING PROTEIN OF PHAGE P1"/>
    <property type="match status" value="1"/>
</dbReference>
<dbReference type="STRING" id="1300350.Z948_3552"/>
<keyword evidence="3" id="KW-1185">Reference proteome</keyword>
<dbReference type="InterPro" id="IPR053737">
    <property type="entry name" value="Type_II_TA_Toxin"/>
</dbReference>
<reference evidence="2 3" key="1">
    <citation type="submission" date="2014-01" db="EMBL/GenBank/DDBJ databases">
        <title>Sulfitobacter donghicola JCM 14565 Genome Sequencing.</title>
        <authorList>
            <person name="Lai Q."/>
            <person name="Hong Z."/>
        </authorList>
    </citation>
    <scope>NUCLEOTIDE SEQUENCE [LARGE SCALE GENOMIC DNA]</scope>
    <source>
        <strain evidence="2 3">JCM 14565</strain>
    </source>
</reference>
<dbReference type="NCBIfam" id="TIGR01550">
    <property type="entry name" value="DOC_P1"/>
    <property type="match status" value="1"/>
</dbReference>
<dbReference type="PROSITE" id="PS51459">
    <property type="entry name" value="FIDO"/>
    <property type="match status" value="1"/>
</dbReference>
<evidence type="ECO:0000313" key="2">
    <source>
        <dbReference type="EMBL" id="KEJ87731.1"/>
    </source>
</evidence>
<comment type="caution">
    <text evidence="2">The sequence shown here is derived from an EMBL/GenBank/DDBJ whole genome shotgun (WGS) entry which is preliminary data.</text>
</comment>
<dbReference type="PIRSF" id="PIRSF018297">
    <property type="entry name" value="Doc"/>
    <property type="match status" value="1"/>
</dbReference>
<dbReference type="GO" id="GO:0016301">
    <property type="term" value="F:kinase activity"/>
    <property type="evidence" value="ECO:0007669"/>
    <property type="project" value="InterPro"/>
</dbReference>
<feature type="domain" description="Fido" evidence="1">
    <location>
        <begin position="7"/>
        <end position="131"/>
    </location>
</feature>
<dbReference type="Proteomes" id="UP000027734">
    <property type="component" value="Unassembled WGS sequence"/>
</dbReference>
<protein>
    <submittedName>
        <fullName evidence="2">Death-on-curing protein</fullName>
    </submittedName>
</protein>
<sequence length="134" mass="14903">MSEPSWLTQDDVEAIHEQMIEIGGGAHGLRDPALLESALARPQNLHAYGENDTFQLAASYAEGISRNHPFVDGNKRTAFATADLFLAENGQNLDQAKGHEHAEMMEQLGQGHISREEAADHFREHSRSVQQDER</sequence>
<accession>A0A073IDZ9</accession>
<dbReference type="InterPro" id="IPR036597">
    <property type="entry name" value="Fido-like_dom_sf"/>
</dbReference>
<dbReference type="InterPro" id="IPR006440">
    <property type="entry name" value="Doc"/>
</dbReference>
<evidence type="ECO:0000313" key="3">
    <source>
        <dbReference type="Proteomes" id="UP000027734"/>
    </source>
</evidence>
<dbReference type="RefSeq" id="WP_025060805.1">
    <property type="nucleotide sequence ID" value="NZ_JAMC01000025.1"/>
</dbReference>
<proteinExistence type="predicted"/>
<dbReference type="SUPFAM" id="SSF140931">
    <property type="entry name" value="Fic-like"/>
    <property type="match status" value="1"/>
</dbReference>
<dbReference type="AlphaFoldDB" id="A0A073IDZ9"/>
<dbReference type="OrthoDB" id="9802752at2"/>
<dbReference type="InterPro" id="IPR003812">
    <property type="entry name" value="Fido"/>
</dbReference>
<dbReference type="EMBL" id="JAMC01000025">
    <property type="protein sequence ID" value="KEJ87731.1"/>
    <property type="molecule type" value="Genomic_DNA"/>
</dbReference>
<organism evidence="2 3">
    <name type="scientific">Sulfitobacter donghicola DSW-25 = KCTC 12864 = JCM 14565</name>
    <dbReference type="NCBI Taxonomy" id="1300350"/>
    <lineage>
        <taxon>Bacteria</taxon>
        <taxon>Pseudomonadati</taxon>
        <taxon>Pseudomonadota</taxon>
        <taxon>Alphaproteobacteria</taxon>
        <taxon>Rhodobacterales</taxon>
        <taxon>Roseobacteraceae</taxon>
        <taxon>Sulfitobacter</taxon>
    </lineage>
</organism>
<name>A0A073IDZ9_9RHOB</name>